<dbReference type="EMBL" id="QYYH01000159">
    <property type="protein sequence ID" value="RJY06495.1"/>
    <property type="molecule type" value="Genomic_DNA"/>
</dbReference>
<dbReference type="OrthoDB" id="6314776at2"/>
<feature type="transmembrane region" description="Helical" evidence="1">
    <location>
        <begin position="20"/>
        <end position="39"/>
    </location>
</feature>
<name>A0A3A6TG69_9GAMM</name>
<protein>
    <submittedName>
        <fullName evidence="2">DUF2919 domain-containing protein</fullName>
    </submittedName>
</protein>
<keyword evidence="1" id="KW-0472">Membrane</keyword>
<accession>A0A3A6TG69</accession>
<gene>
    <name evidence="2" type="ORF">D5R81_17590</name>
</gene>
<comment type="caution">
    <text evidence="2">The sequence shown here is derived from an EMBL/GenBank/DDBJ whole genome shotgun (WGS) entry which is preliminary data.</text>
</comment>
<evidence type="ECO:0000313" key="2">
    <source>
        <dbReference type="EMBL" id="RJY06495.1"/>
    </source>
</evidence>
<evidence type="ECO:0000256" key="1">
    <source>
        <dbReference type="SAM" id="Phobius"/>
    </source>
</evidence>
<dbReference type="Proteomes" id="UP000273022">
    <property type="component" value="Unassembled WGS sequence"/>
</dbReference>
<dbReference type="InterPro" id="IPR021318">
    <property type="entry name" value="DUF2919"/>
</dbReference>
<keyword evidence="1" id="KW-0812">Transmembrane</keyword>
<dbReference type="AlphaFoldDB" id="A0A3A6TG69"/>
<keyword evidence="1" id="KW-1133">Transmembrane helix</keyword>
<feature type="transmembrane region" description="Helical" evidence="1">
    <location>
        <begin position="59"/>
        <end position="76"/>
    </location>
</feature>
<sequence length="160" mass="18711">MSFSNIRWLDDKGRIKPPLFLYLILIFLARGWCVFILSLTQAGQRDGLVKLFYPLKDDFIASIIVGSIGLGIYFLVTVERRGKPLWLIPVFSKLKLLLFASVSTEFALIVIRLSHIDYQFSWIYAIEILILFWGIIYLLKSKHLKYYSQGWTIDRDKKTE</sequence>
<keyword evidence="3" id="KW-1185">Reference proteome</keyword>
<feature type="transmembrane region" description="Helical" evidence="1">
    <location>
        <begin position="96"/>
        <end position="115"/>
    </location>
</feature>
<evidence type="ECO:0000313" key="3">
    <source>
        <dbReference type="Proteomes" id="UP000273022"/>
    </source>
</evidence>
<organism evidence="2 3">
    <name type="scientific">Parashewanella spongiae</name>
    <dbReference type="NCBI Taxonomy" id="342950"/>
    <lineage>
        <taxon>Bacteria</taxon>
        <taxon>Pseudomonadati</taxon>
        <taxon>Pseudomonadota</taxon>
        <taxon>Gammaproteobacteria</taxon>
        <taxon>Alteromonadales</taxon>
        <taxon>Shewanellaceae</taxon>
        <taxon>Parashewanella</taxon>
    </lineage>
</organism>
<reference evidence="2 3" key="1">
    <citation type="submission" date="2018-09" db="EMBL/GenBank/DDBJ databases">
        <title>Phylogeny of the Shewanellaceae, and recommendation for two new genera, Pseudoshewanella and Parashewanella.</title>
        <authorList>
            <person name="Wang G."/>
        </authorList>
    </citation>
    <scope>NUCLEOTIDE SEQUENCE [LARGE SCALE GENOMIC DNA]</scope>
    <source>
        <strain evidence="2 3">KCTC 22492</strain>
    </source>
</reference>
<feature type="transmembrane region" description="Helical" evidence="1">
    <location>
        <begin position="121"/>
        <end position="139"/>
    </location>
</feature>
<dbReference type="Pfam" id="PF11143">
    <property type="entry name" value="DUF2919"/>
    <property type="match status" value="1"/>
</dbReference>
<proteinExistence type="predicted"/>